<dbReference type="SUPFAM" id="SSF56176">
    <property type="entry name" value="FAD-binding/transporter-associated domain-like"/>
    <property type="match status" value="1"/>
</dbReference>
<dbReference type="GO" id="GO:0016491">
    <property type="term" value="F:oxidoreductase activity"/>
    <property type="evidence" value="ECO:0007669"/>
    <property type="project" value="UniProtKB-KW"/>
</dbReference>
<dbReference type="Pfam" id="PF00355">
    <property type="entry name" value="Rieske"/>
    <property type="match status" value="1"/>
</dbReference>
<keyword evidence="5" id="KW-0411">Iron-sulfur</keyword>
<reference evidence="7 8" key="1">
    <citation type="submission" date="2018-03" db="EMBL/GenBank/DDBJ databases">
        <authorList>
            <person name="Gully D."/>
        </authorList>
    </citation>
    <scope>NUCLEOTIDE SEQUENCE [LARGE SCALE GENOMIC DNA]</scope>
    <source>
        <strain evidence="7">ORS3257</strain>
    </source>
</reference>
<organism evidence="7 8">
    <name type="scientific">Bradyrhizobium vignae</name>
    <dbReference type="NCBI Taxonomy" id="1549949"/>
    <lineage>
        <taxon>Bacteria</taxon>
        <taxon>Pseudomonadati</taxon>
        <taxon>Pseudomonadota</taxon>
        <taxon>Alphaproteobacteria</taxon>
        <taxon>Hyphomicrobiales</taxon>
        <taxon>Nitrobacteraceae</taxon>
        <taxon>Bradyrhizobium</taxon>
    </lineage>
</organism>
<dbReference type="PANTHER" id="PTHR21266">
    <property type="entry name" value="IRON-SULFUR DOMAIN CONTAINING PROTEIN"/>
    <property type="match status" value="1"/>
</dbReference>
<evidence type="ECO:0000259" key="6">
    <source>
        <dbReference type="PROSITE" id="PS51296"/>
    </source>
</evidence>
<evidence type="ECO:0000256" key="2">
    <source>
        <dbReference type="ARBA" id="ARBA00022723"/>
    </source>
</evidence>
<dbReference type="Proteomes" id="UP000246085">
    <property type="component" value="Chromosome BRAD3257"/>
</dbReference>
<dbReference type="InterPro" id="IPR050584">
    <property type="entry name" value="Cholesterol_7-desaturase"/>
</dbReference>
<dbReference type="GO" id="GO:0051537">
    <property type="term" value="F:2 iron, 2 sulfur cluster binding"/>
    <property type="evidence" value="ECO:0007669"/>
    <property type="project" value="UniProtKB-KW"/>
</dbReference>
<dbReference type="EMBL" id="LS398110">
    <property type="protein sequence ID" value="SPP96281.1"/>
    <property type="molecule type" value="Genomic_DNA"/>
</dbReference>
<sequence>MRGVAANIAYRPVRNRGTIGGSLSHADPAADWISAWRAVCDLDRLKAETIVRVHVAGLDVLVIWNEGDIIARDRACPHEQADLGLGQVRAGRLYCPRHAASFDLCDGAINSGWSSPPLRLYPVRITGEQIWIEMQERQPRQ</sequence>
<keyword evidence="1" id="KW-0001">2Fe-2S</keyword>
<dbReference type="InterPro" id="IPR017941">
    <property type="entry name" value="Rieske_2Fe-2S"/>
</dbReference>
<gene>
    <name evidence="7" type="ORF">BRAD3257_5331</name>
</gene>
<evidence type="ECO:0000256" key="3">
    <source>
        <dbReference type="ARBA" id="ARBA00023002"/>
    </source>
</evidence>
<protein>
    <recommendedName>
        <fullName evidence="6">Rieske domain-containing protein</fullName>
    </recommendedName>
</protein>
<dbReference type="GO" id="GO:0050660">
    <property type="term" value="F:flavin adenine dinucleotide binding"/>
    <property type="evidence" value="ECO:0007669"/>
    <property type="project" value="InterPro"/>
</dbReference>
<feature type="domain" description="Rieske" evidence="6">
    <location>
        <begin position="37"/>
        <end position="132"/>
    </location>
</feature>
<dbReference type="GO" id="GO:0046872">
    <property type="term" value="F:metal ion binding"/>
    <property type="evidence" value="ECO:0007669"/>
    <property type="project" value="UniProtKB-KW"/>
</dbReference>
<evidence type="ECO:0000313" key="7">
    <source>
        <dbReference type="EMBL" id="SPP96281.1"/>
    </source>
</evidence>
<accession>A0A2U3Q4C7</accession>
<dbReference type="AlphaFoldDB" id="A0A2U3Q4C7"/>
<keyword evidence="4" id="KW-0408">Iron</keyword>
<dbReference type="SUPFAM" id="SSF50022">
    <property type="entry name" value="ISP domain"/>
    <property type="match status" value="1"/>
</dbReference>
<dbReference type="InterPro" id="IPR036318">
    <property type="entry name" value="FAD-bd_PCMH-like_sf"/>
</dbReference>
<name>A0A2U3Q4C7_9BRAD</name>
<dbReference type="InterPro" id="IPR036922">
    <property type="entry name" value="Rieske_2Fe-2S_sf"/>
</dbReference>
<proteinExistence type="predicted"/>
<dbReference type="PANTHER" id="PTHR21266:SF60">
    <property type="entry name" value="3-KETOSTEROID-9-ALPHA-MONOOXYGENASE, OXYGENASE COMPONENT"/>
    <property type="match status" value="1"/>
</dbReference>
<evidence type="ECO:0000256" key="4">
    <source>
        <dbReference type="ARBA" id="ARBA00023004"/>
    </source>
</evidence>
<dbReference type="PROSITE" id="PS51296">
    <property type="entry name" value="RIESKE"/>
    <property type="match status" value="1"/>
</dbReference>
<dbReference type="CDD" id="cd03467">
    <property type="entry name" value="Rieske"/>
    <property type="match status" value="1"/>
</dbReference>
<dbReference type="Gene3D" id="2.102.10.10">
    <property type="entry name" value="Rieske [2Fe-2S] iron-sulphur domain"/>
    <property type="match status" value="1"/>
</dbReference>
<evidence type="ECO:0000256" key="5">
    <source>
        <dbReference type="ARBA" id="ARBA00023014"/>
    </source>
</evidence>
<keyword evidence="3" id="KW-0560">Oxidoreductase</keyword>
<keyword evidence="2" id="KW-0479">Metal-binding</keyword>
<evidence type="ECO:0000256" key="1">
    <source>
        <dbReference type="ARBA" id="ARBA00022714"/>
    </source>
</evidence>
<dbReference type="KEGG" id="bvz:BRAD3257_5331"/>
<evidence type="ECO:0000313" key="8">
    <source>
        <dbReference type="Proteomes" id="UP000246085"/>
    </source>
</evidence>